<dbReference type="EMBL" id="JAACJM010000005">
    <property type="protein sequence ID" value="KAF5372470.1"/>
    <property type="molecule type" value="Genomic_DNA"/>
</dbReference>
<organism evidence="2 3">
    <name type="scientific">Tetrapyrgos nigripes</name>
    <dbReference type="NCBI Taxonomy" id="182062"/>
    <lineage>
        <taxon>Eukaryota</taxon>
        <taxon>Fungi</taxon>
        <taxon>Dikarya</taxon>
        <taxon>Basidiomycota</taxon>
        <taxon>Agaricomycotina</taxon>
        <taxon>Agaricomycetes</taxon>
        <taxon>Agaricomycetidae</taxon>
        <taxon>Agaricales</taxon>
        <taxon>Marasmiineae</taxon>
        <taxon>Marasmiaceae</taxon>
        <taxon>Tetrapyrgos</taxon>
    </lineage>
</organism>
<sequence length="565" mass="63690">MTSLAPLFPVEIMEMIFTYLSEETCQAALFNGLEVPTPESRQDLLSCALSNSILFDHAIRILWRNVELLPLLKLLPDFSELEDGSYALTGNVAYNDNTLKRFDFYSRKVRRLVLFGHDESEESSASVQIPESTQRRLNYARPNPLPLLTHLYCSAQSFYDKSAFMVSPFLKSASFNQCSVWDVMMFLFYVDQDRKAPMLHSLTVTSSYDGDEDLLPSILEVDLQNLRHFNFSLSDLDLPIKLDLRLLSHLLHLDELTIDVHGTMIDGVRLLDGSLNSPRALRRLTLHLDDQNASLASTIFQIFQNSPIEHLSIVGSLETEQHQAVFAAIPSLWAQTLTFVVVENHFHPSGDYSPQPLSDFIASMYALRGLERLELLGLENSFYSSDADISNICNAWPNLTTLALETATSSEVAGQLPTEASLEVISRLCPRLRVLKFPLDVLYIPFPSIPSISKSKPNSNSSSPALVSTTAGGGATTAQCRRQAHRLEYLLLDLDECDFHACNSKDKHLAPLVYHLDNGFPYLKEVDVRYEVGDLGGRSWEAVQHALEFWQGNRRWLRRRGVSWA</sequence>
<dbReference type="SUPFAM" id="SSF52047">
    <property type="entry name" value="RNI-like"/>
    <property type="match status" value="1"/>
</dbReference>
<dbReference type="InterPro" id="IPR032675">
    <property type="entry name" value="LRR_dom_sf"/>
</dbReference>
<proteinExistence type="predicted"/>
<dbReference type="Gene3D" id="3.80.10.10">
    <property type="entry name" value="Ribonuclease Inhibitor"/>
    <property type="match status" value="1"/>
</dbReference>
<dbReference type="Proteomes" id="UP000559256">
    <property type="component" value="Unassembled WGS sequence"/>
</dbReference>
<feature type="compositionally biased region" description="Low complexity" evidence="1">
    <location>
        <begin position="453"/>
        <end position="464"/>
    </location>
</feature>
<dbReference type="OrthoDB" id="2631350at2759"/>
<dbReference type="AlphaFoldDB" id="A0A8H5LWD8"/>
<protein>
    <submittedName>
        <fullName evidence="2">Uncharacterized protein</fullName>
    </submittedName>
</protein>
<accession>A0A8H5LWD8</accession>
<evidence type="ECO:0000313" key="2">
    <source>
        <dbReference type="EMBL" id="KAF5372470.1"/>
    </source>
</evidence>
<evidence type="ECO:0000256" key="1">
    <source>
        <dbReference type="SAM" id="MobiDB-lite"/>
    </source>
</evidence>
<name>A0A8H5LWD8_9AGAR</name>
<comment type="caution">
    <text evidence="2">The sequence shown here is derived from an EMBL/GenBank/DDBJ whole genome shotgun (WGS) entry which is preliminary data.</text>
</comment>
<feature type="region of interest" description="Disordered" evidence="1">
    <location>
        <begin position="453"/>
        <end position="472"/>
    </location>
</feature>
<gene>
    <name evidence="2" type="ORF">D9758_005138</name>
</gene>
<keyword evidence="3" id="KW-1185">Reference proteome</keyword>
<reference evidence="2 3" key="1">
    <citation type="journal article" date="2020" name="ISME J.">
        <title>Uncovering the hidden diversity of litter-decomposition mechanisms in mushroom-forming fungi.</title>
        <authorList>
            <person name="Floudas D."/>
            <person name="Bentzer J."/>
            <person name="Ahren D."/>
            <person name="Johansson T."/>
            <person name="Persson P."/>
            <person name="Tunlid A."/>
        </authorList>
    </citation>
    <scope>NUCLEOTIDE SEQUENCE [LARGE SCALE GENOMIC DNA]</scope>
    <source>
        <strain evidence="2 3">CBS 291.85</strain>
    </source>
</reference>
<evidence type="ECO:0000313" key="3">
    <source>
        <dbReference type="Proteomes" id="UP000559256"/>
    </source>
</evidence>